<evidence type="ECO:0000256" key="16">
    <source>
        <dbReference type="ARBA" id="ARBA00049296"/>
    </source>
</evidence>
<comment type="catalytic activity">
    <reaction evidence="11">
        <text>9-hexadecanoyloxy-octadecanoate + H2O = 9-hydroxy-octadecanoate + hexadecanoate + H(+)</text>
        <dbReference type="Rhea" id="RHEA:52052"/>
        <dbReference type="ChEBI" id="CHEBI:7896"/>
        <dbReference type="ChEBI" id="CHEBI:15377"/>
        <dbReference type="ChEBI" id="CHEBI:15378"/>
        <dbReference type="ChEBI" id="CHEBI:83670"/>
        <dbReference type="ChEBI" id="CHEBI:136286"/>
    </reaction>
    <physiologicalReaction direction="left-to-right" evidence="11">
        <dbReference type="Rhea" id="RHEA:52053"/>
    </physiologicalReaction>
</comment>
<dbReference type="InterPro" id="IPR039750">
    <property type="entry name" value="DRC1/DRC2"/>
</dbReference>
<evidence type="ECO:0000256" key="21">
    <source>
        <dbReference type="SAM" id="Phobius"/>
    </source>
</evidence>
<proteinExistence type="inferred from homology"/>
<sequence length="925" mass="106624">MASRFADDEDDVLAPKEPQVTSLEPEERKAARSLRIKRRQDALKRADQPAEEAAGEEEPSPIEQATSTAAEELQRLALDGAAKVTNVKIEDEANEAQIQYEAISENWEKMLEIKDPLDIDAEMKEQKKKCDALLAQKDALIAELKSDLKKMDEGYYEDLEKQDNDIKELSDRIEKQVTIMQRAYAKQLALIETAVNIERQAMTEHNNKRWEALYKQCDKEEVAHLEYRFLQLDEHKQEMEAIMWDHHEKYREAKIELESLIQELQQELEKLKATCIINTEKIGYTYQVLKKREEENVFVRSQQKRKLNKMSDVANALRSKIRKAAEDGAIEEIKADAEIVKLMQTMDDLEKKSDHFSRVNHYKFTQVWRMSTARCMELSKQLRHGEVALHAHILAEPPPPPPQKPPKSPLNKPDLEVLYILNPLAIDYYFVNLCSFYFQRTSKKGKSQLKKKLILTTGIRHILQLVADNTGFLVEDRLLKLIEKYQTKSRNLCTLDAIFMVTECPYPELVRAFLLGACPLPRHDLLTLLSVEQLLMAEADEIMQKYGNYQANVMMTAGAPDGSSTTTRRPGARGVTVATLRKDETIAPKNDANPFLCPMGHVLEIESMQVLTALNEFISISVPPEKQKLHNILDSLKPPNFETPSRKLTAEEITNYWAQWKNVFPPEKEKFWDGLLTGLNNYLEILQAAIVMMKKLFHLFGAIQFFYGCYYDYVYVNIPATPTSFTPYGGKFKYLTYLDAMIQTAYFTLAFLNDIVGNNEPSPSEKPLIRRLKDRVFSALAFPLAIFVGVSFWAIYAIDRELILPRSMDAYFPMWLNHVMHTNIVVFILIELLTSFRMYPKRKSGLTILSFFMICYLIWVHVIYFNTGIWVYPILNVLNWPLRIGFYLFCLAFACGAYCLGEKINKAVWSNEVEKTVRSGKKKAK</sequence>
<feature type="transmembrane region" description="Helical" evidence="21">
    <location>
        <begin position="848"/>
        <end position="872"/>
    </location>
</feature>
<dbReference type="InterPro" id="IPR006838">
    <property type="entry name" value="ADTRP_AIG1"/>
</dbReference>
<feature type="coiled-coil region" evidence="19">
    <location>
        <begin position="86"/>
        <end position="176"/>
    </location>
</feature>
<organism evidence="24 25">
    <name type="scientific">Spodoptera exigua</name>
    <name type="common">Beet armyworm</name>
    <name type="synonym">Noctua fulgens</name>
    <dbReference type="NCBI Taxonomy" id="7107"/>
    <lineage>
        <taxon>Eukaryota</taxon>
        <taxon>Metazoa</taxon>
        <taxon>Ecdysozoa</taxon>
        <taxon>Arthropoda</taxon>
        <taxon>Hexapoda</taxon>
        <taxon>Insecta</taxon>
        <taxon>Pterygota</taxon>
        <taxon>Neoptera</taxon>
        <taxon>Endopterygota</taxon>
        <taxon>Lepidoptera</taxon>
        <taxon>Glossata</taxon>
        <taxon>Ditrysia</taxon>
        <taxon>Noctuoidea</taxon>
        <taxon>Noctuidae</taxon>
        <taxon>Amphipyrinae</taxon>
        <taxon>Spodoptera</taxon>
    </lineage>
</organism>
<evidence type="ECO:0000256" key="11">
    <source>
        <dbReference type="ARBA" id="ARBA00047863"/>
    </source>
</evidence>
<evidence type="ECO:0000256" key="20">
    <source>
        <dbReference type="SAM" id="MobiDB-lite"/>
    </source>
</evidence>
<keyword evidence="6 21" id="KW-1133">Transmembrane helix</keyword>
<comment type="catalytic activity">
    <reaction evidence="14">
        <text>9-(9Z-octadecenoyloxy)-octadecanoate + H2O = 9-hydroxy-octadecanoate + (9Z)-octadecenoate + H(+)</text>
        <dbReference type="Rhea" id="RHEA:52048"/>
        <dbReference type="ChEBI" id="CHEBI:15377"/>
        <dbReference type="ChEBI" id="CHEBI:15378"/>
        <dbReference type="ChEBI" id="CHEBI:30823"/>
        <dbReference type="ChEBI" id="CHEBI:136282"/>
        <dbReference type="ChEBI" id="CHEBI:136286"/>
    </reaction>
    <physiologicalReaction direction="left-to-right" evidence="14">
        <dbReference type="Rhea" id="RHEA:52049"/>
    </physiologicalReaction>
</comment>
<comment type="similarity">
    <text evidence="3">Belongs to the AIG1 family.</text>
</comment>
<dbReference type="GO" id="GO:0070286">
    <property type="term" value="P:axonemal dynein complex assembly"/>
    <property type="evidence" value="ECO:0007669"/>
    <property type="project" value="InterPro"/>
</dbReference>
<comment type="catalytic activity">
    <reaction evidence="15">
        <text>9-octadecanoyloxy-octadecanoate + H2O = 9-hydroxy-octadecanoate + octadecanoate + H(+)</text>
        <dbReference type="Rhea" id="RHEA:52096"/>
        <dbReference type="ChEBI" id="CHEBI:15377"/>
        <dbReference type="ChEBI" id="CHEBI:15378"/>
        <dbReference type="ChEBI" id="CHEBI:25629"/>
        <dbReference type="ChEBI" id="CHEBI:136286"/>
        <dbReference type="ChEBI" id="CHEBI:136373"/>
    </reaction>
    <physiologicalReaction direction="left-to-right" evidence="15">
        <dbReference type="Rhea" id="RHEA:52097"/>
    </physiologicalReaction>
</comment>
<evidence type="ECO:0000256" key="17">
    <source>
        <dbReference type="ARBA" id="ARBA00049322"/>
    </source>
</evidence>
<comment type="catalytic activity">
    <reaction evidence="16">
        <text>13-(9Z-octadecenoyloxy)-octadecanoate + H2O = 13-hydroxy-octadecanoate + (9Z)-octadecenoate + H(+)</text>
        <dbReference type="Rhea" id="RHEA:52064"/>
        <dbReference type="ChEBI" id="CHEBI:15377"/>
        <dbReference type="ChEBI" id="CHEBI:15378"/>
        <dbReference type="ChEBI" id="CHEBI:30823"/>
        <dbReference type="ChEBI" id="CHEBI:136303"/>
        <dbReference type="ChEBI" id="CHEBI:136304"/>
    </reaction>
    <physiologicalReaction direction="left-to-right" evidence="16">
        <dbReference type="Rhea" id="RHEA:52065"/>
    </physiologicalReaction>
</comment>
<evidence type="ECO:0000256" key="9">
    <source>
        <dbReference type="ARBA" id="ARBA00047368"/>
    </source>
</evidence>
<dbReference type="Pfam" id="PF14772">
    <property type="entry name" value="NYD-SP28"/>
    <property type="match status" value="1"/>
</dbReference>
<feature type="coiled-coil region" evidence="19">
    <location>
        <begin position="247"/>
        <end position="281"/>
    </location>
</feature>
<feature type="transmembrane region" description="Helical" evidence="21">
    <location>
        <begin position="696"/>
        <end position="714"/>
    </location>
</feature>
<evidence type="ECO:0000313" key="24">
    <source>
        <dbReference type="EMBL" id="KAH9633248.1"/>
    </source>
</evidence>
<dbReference type="Pfam" id="PF04750">
    <property type="entry name" value="Far-17a_AIG1"/>
    <property type="match status" value="1"/>
</dbReference>
<comment type="similarity">
    <text evidence="4">Belongs to the DRC1 family.</text>
</comment>
<feature type="compositionally biased region" description="Basic and acidic residues" evidence="20">
    <location>
        <begin position="39"/>
        <end position="48"/>
    </location>
</feature>
<feature type="coiled-coil region" evidence="19">
    <location>
        <begin position="307"/>
        <end position="352"/>
    </location>
</feature>
<evidence type="ECO:0000256" key="12">
    <source>
        <dbReference type="ARBA" id="ARBA00048680"/>
    </source>
</evidence>
<dbReference type="InterPro" id="IPR029440">
    <property type="entry name" value="DRC1_C"/>
</dbReference>
<dbReference type="Proteomes" id="UP000814243">
    <property type="component" value="Unassembled WGS sequence"/>
</dbReference>
<evidence type="ECO:0008006" key="26">
    <source>
        <dbReference type="Google" id="ProtNLM"/>
    </source>
</evidence>
<evidence type="ECO:0000256" key="19">
    <source>
        <dbReference type="SAM" id="Coils"/>
    </source>
</evidence>
<keyword evidence="8 21" id="KW-0472">Membrane</keyword>
<feature type="transmembrane region" description="Helical" evidence="21">
    <location>
        <begin position="776"/>
        <end position="798"/>
    </location>
</feature>
<comment type="catalytic activity">
    <reaction evidence="9">
        <text>12-hexadecanoyloxy-octadecanoate + H2O = 12-hydroxyoctadecanoate + hexadecanoate + H(+)</text>
        <dbReference type="Rhea" id="RHEA:52056"/>
        <dbReference type="ChEBI" id="CHEBI:7896"/>
        <dbReference type="ChEBI" id="CHEBI:15377"/>
        <dbReference type="ChEBI" id="CHEBI:15378"/>
        <dbReference type="ChEBI" id="CHEBI:83677"/>
        <dbReference type="ChEBI" id="CHEBI:84201"/>
    </reaction>
    <physiologicalReaction direction="left-to-right" evidence="9">
        <dbReference type="Rhea" id="RHEA:52057"/>
    </physiologicalReaction>
</comment>
<feature type="compositionally biased region" description="Acidic residues" evidence="20">
    <location>
        <begin position="49"/>
        <end position="60"/>
    </location>
</feature>
<evidence type="ECO:0000256" key="6">
    <source>
        <dbReference type="ARBA" id="ARBA00022989"/>
    </source>
</evidence>
<comment type="catalytic activity">
    <reaction evidence="17">
        <text>13-(9Z-hexadecenoyloxy)-octadecanoate + H2O = 13-hydroxy-octadecanoate + (9Z)-hexadecenoate + H(+)</text>
        <dbReference type="Rhea" id="RHEA:52076"/>
        <dbReference type="ChEBI" id="CHEBI:15377"/>
        <dbReference type="ChEBI" id="CHEBI:15378"/>
        <dbReference type="ChEBI" id="CHEBI:32372"/>
        <dbReference type="ChEBI" id="CHEBI:136304"/>
        <dbReference type="ChEBI" id="CHEBI:136315"/>
    </reaction>
    <physiologicalReaction direction="left-to-right" evidence="17">
        <dbReference type="Rhea" id="RHEA:52077"/>
    </physiologicalReaction>
</comment>
<evidence type="ECO:0000256" key="8">
    <source>
        <dbReference type="ARBA" id="ARBA00023136"/>
    </source>
</evidence>
<evidence type="ECO:0000256" key="3">
    <source>
        <dbReference type="ARBA" id="ARBA00009300"/>
    </source>
</evidence>
<evidence type="ECO:0000256" key="10">
    <source>
        <dbReference type="ARBA" id="ARBA00047427"/>
    </source>
</evidence>
<comment type="catalytic activity">
    <reaction evidence="12">
        <text>12-octadecanoyloxy-octadecanoate + H2O = 12-hydroxyoctadecanoate + octadecanoate + H(+)</text>
        <dbReference type="Rhea" id="RHEA:52080"/>
        <dbReference type="ChEBI" id="CHEBI:15377"/>
        <dbReference type="ChEBI" id="CHEBI:15378"/>
        <dbReference type="ChEBI" id="CHEBI:25629"/>
        <dbReference type="ChEBI" id="CHEBI:84201"/>
        <dbReference type="ChEBI" id="CHEBI:136330"/>
    </reaction>
    <physiologicalReaction direction="left-to-right" evidence="12">
        <dbReference type="Rhea" id="RHEA:52081"/>
    </physiologicalReaction>
</comment>
<dbReference type="GO" id="GO:0005858">
    <property type="term" value="C:axonemal dynein complex"/>
    <property type="evidence" value="ECO:0007669"/>
    <property type="project" value="InterPro"/>
</dbReference>
<comment type="catalytic activity">
    <reaction evidence="13">
        <text>12-(9Z-octadecenoyloxy)-octadecanoate + H2O = 12-hydroxyoctadecanoate + (9Z)-octadecenoate + H(+)</text>
        <dbReference type="Rhea" id="RHEA:52060"/>
        <dbReference type="ChEBI" id="CHEBI:15377"/>
        <dbReference type="ChEBI" id="CHEBI:15378"/>
        <dbReference type="ChEBI" id="CHEBI:30823"/>
        <dbReference type="ChEBI" id="CHEBI:84201"/>
        <dbReference type="ChEBI" id="CHEBI:136302"/>
    </reaction>
    <physiologicalReaction direction="left-to-right" evidence="13">
        <dbReference type="Rhea" id="RHEA:52061"/>
    </physiologicalReaction>
</comment>
<dbReference type="EMBL" id="JACEFF010000661">
    <property type="protein sequence ID" value="KAH9633248.1"/>
    <property type="molecule type" value="Genomic_DNA"/>
</dbReference>
<dbReference type="GO" id="GO:0012505">
    <property type="term" value="C:endomembrane system"/>
    <property type="evidence" value="ECO:0007669"/>
    <property type="project" value="UniProtKB-SubCell"/>
</dbReference>
<evidence type="ECO:0000256" key="1">
    <source>
        <dbReference type="ARBA" id="ARBA00000923"/>
    </source>
</evidence>
<dbReference type="InterPro" id="IPR039505">
    <property type="entry name" value="DRC1/2_N"/>
</dbReference>
<comment type="catalytic activity">
    <reaction evidence="10">
        <text>13-octadecanoyloxy-octadecanoate + H2O = 13-hydroxy-octadecanoate + octadecanoate + H(+)</text>
        <dbReference type="Rhea" id="RHEA:52084"/>
        <dbReference type="ChEBI" id="CHEBI:15377"/>
        <dbReference type="ChEBI" id="CHEBI:15378"/>
        <dbReference type="ChEBI" id="CHEBI:25629"/>
        <dbReference type="ChEBI" id="CHEBI:136304"/>
        <dbReference type="ChEBI" id="CHEBI:136335"/>
    </reaction>
    <physiologicalReaction direction="left-to-right" evidence="10">
        <dbReference type="Rhea" id="RHEA:52085"/>
    </physiologicalReaction>
</comment>
<keyword evidence="5 21" id="KW-0812">Transmembrane</keyword>
<dbReference type="GO" id="GO:0060285">
    <property type="term" value="P:cilium-dependent cell motility"/>
    <property type="evidence" value="ECO:0007669"/>
    <property type="project" value="TreeGrafter"/>
</dbReference>
<feature type="region of interest" description="Disordered" evidence="20">
    <location>
        <begin position="1"/>
        <end position="70"/>
    </location>
</feature>
<feature type="domain" description="Dynein regulatory complex protein 1 C-terminal" evidence="23">
    <location>
        <begin position="656"/>
        <end position="687"/>
    </location>
</feature>
<comment type="catalytic activity">
    <reaction evidence="1">
        <text>9-(9Z-hexadecenoyloxy)-octadecanoate + H2O = (9Z)-hexadecenoate + 9-hydroxy-octadecanoate + H(+)</text>
        <dbReference type="Rhea" id="RHEA:52068"/>
        <dbReference type="ChEBI" id="CHEBI:15377"/>
        <dbReference type="ChEBI" id="CHEBI:15378"/>
        <dbReference type="ChEBI" id="CHEBI:32372"/>
        <dbReference type="ChEBI" id="CHEBI:136286"/>
        <dbReference type="ChEBI" id="CHEBI:136309"/>
    </reaction>
    <physiologicalReaction direction="left-to-right" evidence="1">
        <dbReference type="Rhea" id="RHEA:52069"/>
    </physiologicalReaction>
</comment>
<accession>A0A922MAY1</accession>
<dbReference type="GO" id="GO:0016020">
    <property type="term" value="C:membrane"/>
    <property type="evidence" value="ECO:0007669"/>
    <property type="project" value="InterPro"/>
</dbReference>
<comment type="subcellular location">
    <subcellularLocation>
        <location evidence="2">Endomembrane system</location>
        <topology evidence="2">Multi-pass membrane protein</topology>
    </subcellularLocation>
</comment>
<dbReference type="PANTHER" id="PTHR21625:SF1">
    <property type="entry name" value="DYNEIN REGULATORY COMPLEX PROTEIN 1"/>
    <property type="match status" value="1"/>
</dbReference>
<name>A0A922MAY1_SPOEX</name>
<feature type="transmembrane region" description="Helical" evidence="21">
    <location>
        <begin position="884"/>
        <end position="901"/>
    </location>
</feature>
<reference evidence="24" key="1">
    <citation type="journal article" date="2021" name="G3 (Bethesda)">
        <title>Genome and transcriptome analysis of the beet armyworm Spodoptera exigua reveals targets for pest control. .</title>
        <authorList>
            <person name="Simon S."/>
            <person name="Breeschoten T."/>
            <person name="Jansen H.J."/>
            <person name="Dirks R.P."/>
            <person name="Schranz M.E."/>
            <person name="Ros V.I.D."/>
        </authorList>
    </citation>
    <scope>NUCLEOTIDE SEQUENCE</scope>
    <source>
        <strain evidence="24">TB_SE_WUR_2020</strain>
    </source>
</reference>
<evidence type="ECO:0000256" key="18">
    <source>
        <dbReference type="ARBA" id="ARBA00049428"/>
    </source>
</evidence>
<evidence type="ECO:0000256" key="14">
    <source>
        <dbReference type="ARBA" id="ARBA00048800"/>
    </source>
</evidence>
<protein>
    <recommendedName>
        <fullName evidence="26">Dynein regulatory complex protein 1/2 N-terminal domain-containing protein</fullName>
    </recommendedName>
</protein>
<feature type="transmembrane region" description="Helical" evidence="21">
    <location>
        <begin position="818"/>
        <end position="836"/>
    </location>
</feature>
<evidence type="ECO:0000313" key="25">
    <source>
        <dbReference type="Proteomes" id="UP000814243"/>
    </source>
</evidence>
<evidence type="ECO:0000256" key="5">
    <source>
        <dbReference type="ARBA" id="ARBA00022692"/>
    </source>
</evidence>
<comment type="caution">
    <text evidence="24">The sequence shown here is derived from an EMBL/GenBank/DDBJ whole genome shotgun (WGS) entry which is preliminary data.</text>
</comment>
<evidence type="ECO:0000256" key="7">
    <source>
        <dbReference type="ARBA" id="ARBA00023054"/>
    </source>
</evidence>
<dbReference type="PANTHER" id="PTHR21625">
    <property type="entry name" value="NYD-SP28 PROTEIN"/>
    <property type="match status" value="1"/>
</dbReference>
<evidence type="ECO:0000259" key="22">
    <source>
        <dbReference type="Pfam" id="PF14772"/>
    </source>
</evidence>
<evidence type="ECO:0000259" key="23">
    <source>
        <dbReference type="Pfam" id="PF14775"/>
    </source>
</evidence>
<gene>
    <name evidence="24" type="ORF">HF086_006850</name>
</gene>
<evidence type="ECO:0000256" key="4">
    <source>
        <dbReference type="ARBA" id="ARBA00009688"/>
    </source>
</evidence>
<feature type="domain" description="Dynein regulatory complex protein 1/2 N-terminal" evidence="22">
    <location>
        <begin position="68"/>
        <end position="166"/>
    </location>
</feature>
<evidence type="ECO:0000256" key="15">
    <source>
        <dbReference type="ARBA" id="ARBA00049221"/>
    </source>
</evidence>
<evidence type="ECO:0000256" key="13">
    <source>
        <dbReference type="ARBA" id="ARBA00048701"/>
    </source>
</evidence>
<dbReference type="Pfam" id="PF14775">
    <property type="entry name" value="NYD-SP28_assoc"/>
    <property type="match status" value="1"/>
</dbReference>
<dbReference type="GO" id="GO:0003352">
    <property type="term" value="P:regulation of cilium movement"/>
    <property type="evidence" value="ECO:0007669"/>
    <property type="project" value="TreeGrafter"/>
</dbReference>
<evidence type="ECO:0000256" key="2">
    <source>
        <dbReference type="ARBA" id="ARBA00004127"/>
    </source>
</evidence>
<comment type="catalytic activity">
    <reaction evidence="18">
        <text>12-(9Z-hexadecenoyloxy)-octadecanoate + H2O = 12-hydroxyoctadecanoate + (9Z)-hexadecenoate + H(+)</text>
        <dbReference type="Rhea" id="RHEA:52072"/>
        <dbReference type="ChEBI" id="CHEBI:15377"/>
        <dbReference type="ChEBI" id="CHEBI:15378"/>
        <dbReference type="ChEBI" id="CHEBI:32372"/>
        <dbReference type="ChEBI" id="CHEBI:84201"/>
        <dbReference type="ChEBI" id="CHEBI:136312"/>
    </reaction>
    <physiologicalReaction direction="left-to-right" evidence="18">
        <dbReference type="Rhea" id="RHEA:52073"/>
    </physiologicalReaction>
</comment>
<keyword evidence="7 19" id="KW-0175">Coiled coil</keyword>
<dbReference type="AlphaFoldDB" id="A0A922MAY1"/>